<dbReference type="GO" id="GO:0006950">
    <property type="term" value="P:response to stress"/>
    <property type="evidence" value="ECO:0007669"/>
    <property type="project" value="UniProtKB-ARBA"/>
</dbReference>
<evidence type="ECO:0000259" key="4">
    <source>
        <dbReference type="Pfam" id="PF08212"/>
    </source>
</evidence>
<dbReference type="PROSITE" id="PS51257">
    <property type="entry name" value="PROKAR_LIPOPROTEIN"/>
    <property type="match status" value="1"/>
</dbReference>
<dbReference type="EMBL" id="FLUL01000001">
    <property type="protein sequence ID" value="SBV98898.1"/>
    <property type="molecule type" value="Genomic_DNA"/>
</dbReference>
<dbReference type="PIRSF" id="PIRSF036893">
    <property type="entry name" value="Lipocalin_ApoD"/>
    <property type="match status" value="1"/>
</dbReference>
<sequence length="173" mass="20268">MNLKFPFIAIIMISLFISCTGIPKNAIAVKNFEVEKYMGRWYEIARFDFRFERNLDNTTAEYTLNENQTVGVLNQGHDYIKDTWKSAKGIAKFIGPKDEGRLKVSFFRPFYASYNIIALDKDYKYALVVGKNKKYMWILSRTKTIPDDVKNNYLDLAKKLDLDIDKLVWVNHD</sequence>
<evidence type="ECO:0000256" key="1">
    <source>
        <dbReference type="ARBA" id="ARBA00006889"/>
    </source>
</evidence>
<protein>
    <submittedName>
        <fullName evidence="5">Outer membrane lipoprotein Blc</fullName>
    </submittedName>
</protein>
<gene>
    <name evidence="5" type="ORF">KL86DYS2_11530</name>
</gene>
<feature type="lipid moiety-binding region" description="S-diacylglycerol cysteine" evidence="3">
    <location>
        <position position="19"/>
    </location>
</feature>
<dbReference type="CDD" id="cd19438">
    <property type="entry name" value="lipocalin_Blc-like"/>
    <property type="match status" value="1"/>
</dbReference>
<reference evidence="5" key="1">
    <citation type="submission" date="2016-04" db="EMBL/GenBank/DDBJ databases">
        <authorList>
            <person name="Evans L.H."/>
            <person name="Alamgir A."/>
            <person name="Owens N."/>
            <person name="Weber N.D."/>
            <person name="Virtaneva K."/>
            <person name="Barbian K."/>
            <person name="Babar A."/>
            <person name="Rosenke K."/>
        </authorList>
    </citation>
    <scope>NUCLEOTIDE SEQUENCE</scope>
    <source>
        <strain evidence="5">86-2</strain>
    </source>
</reference>
<dbReference type="PRINTS" id="PR01171">
    <property type="entry name" value="BCTLIPOCALIN"/>
</dbReference>
<evidence type="ECO:0000256" key="3">
    <source>
        <dbReference type="PIRSR" id="PIRSR036893-52"/>
    </source>
</evidence>
<dbReference type="Pfam" id="PF08212">
    <property type="entry name" value="Lipocalin_2"/>
    <property type="match status" value="1"/>
</dbReference>
<dbReference type="PROSITE" id="PS00213">
    <property type="entry name" value="LIPOCALIN"/>
    <property type="match status" value="1"/>
</dbReference>
<organism evidence="5">
    <name type="scientific">uncultured Dysgonomonas sp</name>
    <dbReference type="NCBI Taxonomy" id="206096"/>
    <lineage>
        <taxon>Bacteria</taxon>
        <taxon>Pseudomonadati</taxon>
        <taxon>Bacteroidota</taxon>
        <taxon>Bacteroidia</taxon>
        <taxon>Bacteroidales</taxon>
        <taxon>Dysgonomonadaceae</taxon>
        <taxon>Dysgonomonas</taxon>
        <taxon>environmental samples</taxon>
    </lineage>
</organism>
<keyword evidence="3 5" id="KW-0449">Lipoprotein</keyword>
<keyword evidence="3" id="KW-0564">Palmitate</keyword>
<dbReference type="InterPro" id="IPR012674">
    <property type="entry name" value="Calycin"/>
</dbReference>
<dbReference type="RefSeq" id="WP_296948847.1">
    <property type="nucleotide sequence ID" value="NZ_LT599021.1"/>
</dbReference>
<accession>A0A212JHJ3</accession>
<comment type="similarity">
    <text evidence="1 2">Belongs to the calycin superfamily. Lipocalin family.</text>
</comment>
<dbReference type="PANTHER" id="PTHR10612:SF34">
    <property type="entry name" value="APOLIPOPROTEIN D"/>
    <property type="match status" value="1"/>
</dbReference>
<dbReference type="InterPro" id="IPR047202">
    <property type="entry name" value="Lipocalin_Blc-like_dom"/>
</dbReference>
<evidence type="ECO:0000256" key="2">
    <source>
        <dbReference type="PIRNR" id="PIRNR036893"/>
    </source>
</evidence>
<feature type="domain" description="Lipocalin/cytosolic fatty-acid binding" evidence="4">
    <location>
        <begin position="33"/>
        <end position="171"/>
    </location>
</feature>
<name>A0A212JHJ3_9BACT</name>
<dbReference type="InterPro" id="IPR000566">
    <property type="entry name" value="Lipocln_cytosolic_FA-bd_dom"/>
</dbReference>
<dbReference type="InterPro" id="IPR022272">
    <property type="entry name" value="Lipocalin_CS"/>
</dbReference>
<dbReference type="PANTHER" id="PTHR10612">
    <property type="entry name" value="APOLIPOPROTEIN D"/>
    <property type="match status" value="1"/>
</dbReference>
<dbReference type="InterPro" id="IPR002446">
    <property type="entry name" value="Lipocalin_bac"/>
</dbReference>
<evidence type="ECO:0000313" key="5">
    <source>
        <dbReference type="EMBL" id="SBV98898.1"/>
    </source>
</evidence>
<dbReference type="Gene3D" id="2.40.128.20">
    <property type="match status" value="1"/>
</dbReference>
<dbReference type="InterPro" id="IPR022271">
    <property type="entry name" value="Lipocalin_ApoD"/>
</dbReference>
<proteinExistence type="inferred from homology"/>
<dbReference type="SUPFAM" id="SSF50814">
    <property type="entry name" value="Lipocalins"/>
    <property type="match status" value="1"/>
</dbReference>
<dbReference type="AlphaFoldDB" id="A0A212JHJ3"/>